<organism evidence="2 3">
    <name type="scientific">Jeotgalibacillus malaysiensis</name>
    <dbReference type="NCBI Taxonomy" id="1508404"/>
    <lineage>
        <taxon>Bacteria</taxon>
        <taxon>Bacillati</taxon>
        <taxon>Bacillota</taxon>
        <taxon>Bacilli</taxon>
        <taxon>Bacillales</taxon>
        <taxon>Caryophanaceae</taxon>
        <taxon>Jeotgalibacillus</taxon>
    </lineage>
</organism>
<dbReference type="HOGENOM" id="CLU_1842438_0_0_9"/>
<protein>
    <submittedName>
        <fullName evidence="2">Uncharacterized protein</fullName>
    </submittedName>
</protein>
<dbReference type="EMBL" id="CP009416">
    <property type="protein sequence ID" value="AJD92019.1"/>
    <property type="molecule type" value="Genomic_DNA"/>
</dbReference>
<gene>
    <name evidence="2" type="ORF">JMA_27020</name>
</gene>
<dbReference type="AlphaFoldDB" id="A0A0B5AVJ3"/>
<keyword evidence="1" id="KW-0472">Membrane</keyword>
<proteinExistence type="predicted"/>
<keyword evidence="1" id="KW-1133">Transmembrane helix</keyword>
<keyword evidence="1" id="KW-0812">Transmembrane</keyword>
<dbReference type="OrthoDB" id="9879024at2"/>
<accession>A0A0B5AVJ3</accession>
<evidence type="ECO:0000256" key="1">
    <source>
        <dbReference type="SAM" id="Phobius"/>
    </source>
</evidence>
<dbReference type="STRING" id="1508404.JMA_27020"/>
<reference evidence="2 3" key="1">
    <citation type="submission" date="2014-08" db="EMBL/GenBank/DDBJ databases">
        <title>Complete genome of a marine bacteria Jeotgalibacillus malaysiensis.</title>
        <authorList>
            <person name="Yaakop A.S."/>
            <person name="Chan K.-G."/>
            <person name="Goh K.M."/>
        </authorList>
    </citation>
    <scope>NUCLEOTIDE SEQUENCE [LARGE SCALE GENOMIC DNA]</scope>
    <source>
        <strain evidence="2 3">D5</strain>
    </source>
</reference>
<evidence type="ECO:0000313" key="2">
    <source>
        <dbReference type="EMBL" id="AJD92019.1"/>
    </source>
</evidence>
<evidence type="ECO:0000313" key="3">
    <source>
        <dbReference type="Proteomes" id="UP000031449"/>
    </source>
</evidence>
<keyword evidence="3" id="KW-1185">Reference proteome</keyword>
<dbReference type="BioCyc" id="JESP1508404:G14D9-11982-MONOMER"/>
<dbReference type="Proteomes" id="UP000031449">
    <property type="component" value="Chromosome"/>
</dbReference>
<sequence length="139" mass="15716">MAGESQGAQTRAEPQLKDYVKWKEFNEYREKDKAEWREAIEKTNESVNGLKESVAMIVPTLQSIDKNISEMKDSFKDVSTDLKTHDNRLDEHNLEIDRLKRNENVKVEKEKGKNQLIIAVVSGLLGSGALIAGAVNLLF</sequence>
<dbReference type="KEGG" id="jeo:JMA_27020"/>
<name>A0A0B5AVJ3_9BACL</name>
<feature type="transmembrane region" description="Helical" evidence="1">
    <location>
        <begin position="116"/>
        <end position="138"/>
    </location>
</feature>